<dbReference type="AlphaFoldDB" id="A0A1X2IEQ7"/>
<comment type="caution">
    <text evidence="1">The sequence shown here is derived from an EMBL/GenBank/DDBJ whole genome shotgun (WGS) entry which is preliminary data.</text>
</comment>
<organism evidence="1 2">
    <name type="scientific">Absidia repens</name>
    <dbReference type="NCBI Taxonomy" id="90262"/>
    <lineage>
        <taxon>Eukaryota</taxon>
        <taxon>Fungi</taxon>
        <taxon>Fungi incertae sedis</taxon>
        <taxon>Mucoromycota</taxon>
        <taxon>Mucoromycotina</taxon>
        <taxon>Mucoromycetes</taxon>
        <taxon>Mucorales</taxon>
        <taxon>Cunninghamellaceae</taxon>
        <taxon>Absidia</taxon>
    </lineage>
</organism>
<dbReference type="EMBL" id="MCGE01000013">
    <property type="protein sequence ID" value="ORZ15176.1"/>
    <property type="molecule type" value="Genomic_DNA"/>
</dbReference>
<gene>
    <name evidence="1" type="ORF">BCR42DRAFT_416564</name>
</gene>
<evidence type="ECO:0000313" key="1">
    <source>
        <dbReference type="EMBL" id="ORZ15176.1"/>
    </source>
</evidence>
<dbReference type="Proteomes" id="UP000193560">
    <property type="component" value="Unassembled WGS sequence"/>
</dbReference>
<name>A0A1X2IEQ7_9FUNG</name>
<sequence>MMTPFSKLYHTSAFNMGNKAVLSSFEAFADKKGQIRSSSVNPFTVELFGTYYRVHSLSPLIGLL</sequence>
<accession>A0A1X2IEQ7</accession>
<proteinExistence type="predicted"/>
<protein>
    <submittedName>
        <fullName evidence="1">Uncharacterized protein</fullName>
    </submittedName>
</protein>
<keyword evidence="2" id="KW-1185">Reference proteome</keyword>
<reference evidence="1 2" key="1">
    <citation type="submission" date="2016-07" db="EMBL/GenBank/DDBJ databases">
        <title>Pervasive Adenine N6-methylation of Active Genes in Fungi.</title>
        <authorList>
            <consortium name="DOE Joint Genome Institute"/>
            <person name="Mondo S.J."/>
            <person name="Dannebaum R.O."/>
            <person name="Kuo R.C."/>
            <person name="Labutti K."/>
            <person name="Haridas S."/>
            <person name="Kuo A."/>
            <person name="Salamov A."/>
            <person name="Ahrendt S.R."/>
            <person name="Lipzen A."/>
            <person name="Sullivan W."/>
            <person name="Andreopoulos W.B."/>
            <person name="Clum A."/>
            <person name="Lindquist E."/>
            <person name="Daum C."/>
            <person name="Ramamoorthy G.K."/>
            <person name="Gryganskyi A."/>
            <person name="Culley D."/>
            <person name="Magnuson J.K."/>
            <person name="James T.Y."/>
            <person name="O'Malley M.A."/>
            <person name="Stajich J.E."/>
            <person name="Spatafora J.W."/>
            <person name="Visel A."/>
            <person name="Grigoriev I.V."/>
        </authorList>
    </citation>
    <scope>NUCLEOTIDE SEQUENCE [LARGE SCALE GENOMIC DNA]</scope>
    <source>
        <strain evidence="1 2">NRRL 1336</strain>
    </source>
</reference>
<feature type="non-terminal residue" evidence="1">
    <location>
        <position position="64"/>
    </location>
</feature>
<evidence type="ECO:0000313" key="2">
    <source>
        <dbReference type="Proteomes" id="UP000193560"/>
    </source>
</evidence>